<evidence type="ECO:0000313" key="3">
    <source>
        <dbReference type="EMBL" id="RJP23199.1"/>
    </source>
</evidence>
<comment type="similarity">
    <text evidence="1">Belongs to the peptidase M14 family.</text>
</comment>
<sequence>MNDLFDKYPRIKELNGYKRYSNLQSALMELHDYLDVREVACSKMGRPIYALKAGADDTPHRILLTAANHGREDAPPLALLLAARHLAEPGEDLKRILEKVQFILLPCLDPDGYDLRGVKCVDPLGNTEIREDYSESHWEDVNAVWCRPDEFLPPETRMLKQYLLEARASLSLDLHETLFYRPGVRFQLPQQWRFMPSNFEVTVIEFIPDTERELGELVGAQIIENLKRNYFIPRKVSNVGKLFRKLFVPIPQTITKGEGREISGPLLTEFRKGRMVLSDWLTLSFRIPSYTFETFFSPLEYRVGAHLAGIEGAVLAYVGFLPETRSEQYLKRLPRSASKKFFAESAAEAVRFLGNDCRITTHKRGGLFSRERLIAWKDGRKIEFRPGLRGPRIFEIVQR</sequence>
<evidence type="ECO:0000259" key="2">
    <source>
        <dbReference type="PROSITE" id="PS52035"/>
    </source>
</evidence>
<dbReference type="EMBL" id="QZKU01000049">
    <property type="protein sequence ID" value="RJP23199.1"/>
    <property type="molecule type" value="Genomic_DNA"/>
</dbReference>
<dbReference type="SUPFAM" id="SSF53187">
    <property type="entry name" value="Zn-dependent exopeptidases"/>
    <property type="match status" value="1"/>
</dbReference>
<organism evidence="3 4">
    <name type="scientific">Abyssobacteria bacterium (strain SURF_5)</name>
    <dbReference type="NCBI Taxonomy" id="2093360"/>
    <lineage>
        <taxon>Bacteria</taxon>
        <taxon>Pseudomonadati</taxon>
        <taxon>Candidatus Hydrogenedentota</taxon>
        <taxon>Candidatus Abyssobacteria</taxon>
    </lineage>
</organism>
<accession>A0A3A4NWF5</accession>
<reference evidence="3 4" key="1">
    <citation type="journal article" date="2017" name="ISME J.">
        <title>Energy and carbon metabolisms in a deep terrestrial subsurface fluid microbial community.</title>
        <authorList>
            <person name="Momper L."/>
            <person name="Jungbluth S.P."/>
            <person name="Lee M.D."/>
            <person name="Amend J.P."/>
        </authorList>
    </citation>
    <scope>NUCLEOTIDE SEQUENCE [LARGE SCALE GENOMIC DNA]</scope>
    <source>
        <strain evidence="3">SURF_5</strain>
    </source>
</reference>
<comment type="caution">
    <text evidence="3">The sequence shown here is derived from an EMBL/GenBank/DDBJ whole genome shotgun (WGS) entry which is preliminary data.</text>
</comment>
<proteinExistence type="inferred from homology"/>
<dbReference type="GO" id="GO:0008270">
    <property type="term" value="F:zinc ion binding"/>
    <property type="evidence" value="ECO:0007669"/>
    <property type="project" value="InterPro"/>
</dbReference>
<evidence type="ECO:0000256" key="1">
    <source>
        <dbReference type="PROSITE-ProRule" id="PRU01379"/>
    </source>
</evidence>
<name>A0A3A4NWF5_ABYX5</name>
<dbReference type="GO" id="GO:0006508">
    <property type="term" value="P:proteolysis"/>
    <property type="evidence" value="ECO:0007669"/>
    <property type="project" value="InterPro"/>
</dbReference>
<dbReference type="Gene3D" id="3.40.630.10">
    <property type="entry name" value="Zn peptidases"/>
    <property type="match status" value="1"/>
</dbReference>
<gene>
    <name evidence="3" type="ORF">C4520_06795</name>
</gene>
<dbReference type="Pfam" id="PF00246">
    <property type="entry name" value="Peptidase_M14"/>
    <property type="match status" value="1"/>
</dbReference>
<protein>
    <recommendedName>
        <fullName evidence="2">Peptidase M14 domain-containing protein</fullName>
    </recommendedName>
</protein>
<dbReference type="AlphaFoldDB" id="A0A3A4NWF5"/>
<dbReference type="GO" id="GO:0004181">
    <property type="term" value="F:metallocarboxypeptidase activity"/>
    <property type="evidence" value="ECO:0007669"/>
    <property type="project" value="InterPro"/>
</dbReference>
<feature type="active site" description="Proton donor/acceptor" evidence="1">
    <location>
        <position position="293"/>
    </location>
</feature>
<evidence type="ECO:0000313" key="4">
    <source>
        <dbReference type="Proteomes" id="UP000265882"/>
    </source>
</evidence>
<feature type="domain" description="Peptidase M14" evidence="2">
    <location>
        <begin position="7"/>
        <end position="321"/>
    </location>
</feature>
<dbReference type="Proteomes" id="UP000265882">
    <property type="component" value="Unassembled WGS sequence"/>
</dbReference>
<dbReference type="InterPro" id="IPR000834">
    <property type="entry name" value="Peptidase_M14"/>
</dbReference>
<dbReference type="PROSITE" id="PS52035">
    <property type="entry name" value="PEPTIDASE_M14"/>
    <property type="match status" value="1"/>
</dbReference>